<accession>A0A7W4J305</accession>
<evidence type="ECO:0000313" key="2">
    <source>
        <dbReference type="EMBL" id="MBB2173770.1"/>
    </source>
</evidence>
<dbReference type="Pfam" id="PF02627">
    <property type="entry name" value="CMD"/>
    <property type="match status" value="1"/>
</dbReference>
<evidence type="ECO:0000259" key="1">
    <source>
        <dbReference type="Pfam" id="PF02627"/>
    </source>
</evidence>
<dbReference type="InterPro" id="IPR052512">
    <property type="entry name" value="4CMD/NDH-1_regulator"/>
</dbReference>
<dbReference type="AlphaFoldDB" id="A0A7W4J305"/>
<comment type="caution">
    <text evidence="2">The sequence shown here is derived from an EMBL/GenBank/DDBJ whole genome shotgun (WGS) entry which is preliminary data.</text>
</comment>
<feature type="domain" description="Carboxymuconolactone decarboxylase-like" evidence="1">
    <location>
        <begin position="43"/>
        <end position="117"/>
    </location>
</feature>
<proteinExistence type="predicted"/>
<dbReference type="GO" id="GO:0051920">
    <property type="term" value="F:peroxiredoxin activity"/>
    <property type="evidence" value="ECO:0007669"/>
    <property type="project" value="InterPro"/>
</dbReference>
<protein>
    <submittedName>
        <fullName evidence="2">Carboxymuconolactone decarboxylase family protein</fullName>
    </submittedName>
</protein>
<dbReference type="InterPro" id="IPR029032">
    <property type="entry name" value="AhpD-like"/>
</dbReference>
<dbReference type="PANTHER" id="PTHR33570:SF2">
    <property type="entry name" value="CARBOXYMUCONOLACTONE DECARBOXYLASE-LIKE DOMAIN-CONTAINING PROTEIN"/>
    <property type="match status" value="1"/>
</dbReference>
<dbReference type="PANTHER" id="PTHR33570">
    <property type="entry name" value="4-CARBOXYMUCONOLACTONE DECARBOXYLASE FAMILY PROTEIN"/>
    <property type="match status" value="1"/>
</dbReference>
<dbReference type="Proteomes" id="UP000577891">
    <property type="component" value="Unassembled WGS sequence"/>
</dbReference>
<dbReference type="InterPro" id="IPR003779">
    <property type="entry name" value="CMD-like"/>
</dbReference>
<dbReference type="Gene3D" id="1.20.1290.10">
    <property type="entry name" value="AhpD-like"/>
    <property type="match status" value="1"/>
</dbReference>
<reference evidence="2 3" key="1">
    <citation type="submission" date="2020-04" db="EMBL/GenBank/DDBJ databases">
        <title>Description of novel Gluconacetobacter.</title>
        <authorList>
            <person name="Sombolestani A."/>
        </authorList>
    </citation>
    <scope>NUCLEOTIDE SEQUENCE [LARGE SCALE GENOMIC DNA]</scope>
    <source>
        <strain evidence="2 3">LMG 27724</strain>
    </source>
</reference>
<organism evidence="2 3">
    <name type="scientific">Gluconacetobacter asukensis</name>
    <dbReference type="NCBI Taxonomy" id="1017181"/>
    <lineage>
        <taxon>Bacteria</taxon>
        <taxon>Pseudomonadati</taxon>
        <taxon>Pseudomonadota</taxon>
        <taxon>Alphaproteobacteria</taxon>
        <taxon>Acetobacterales</taxon>
        <taxon>Acetobacteraceae</taxon>
        <taxon>Gluconacetobacter</taxon>
    </lineage>
</organism>
<keyword evidence="3" id="KW-1185">Reference proteome</keyword>
<dbReference type="EMBL" id="JABEQE010000020">
    <property type="protein sequence ID" value="MBB2173770.1"/>
    <property type="molecule type" value="Genomic_DNA"/>
</dbReference>
<dbReference type="RefSeq" id="WP_182980262.1">
    <property type="nucleotide sequence ID" value="NZ_BAABGB010000020.1"/>
</dbReference>
<evidence type="ECO:0000313" key="3">
    <source>
        <dbReference type="Proteomes" id="UP000577891"/>
    </source>
</evidence>
<sequence>MKEELAEGARVYAELRGKARATQMQELAHGIGAEAVIAGLSLEFIFGKVWSRDGLDRKHRSLVTIAVLVALRQTSELQNHFRIGLTNGLTQAEIEEAIVQTAPYAGFPAAWTAAQAFVNLTQDRSNTSDKDAGD</sequence>
<dbReference type="SUPFAM" id="SSF69118">
    <property type="entry name" value="AhpD-like"/>
    <property type="match status" value="1"/>
</dbReference>
<gene>
    <name evidence="2" type="ORF">HLH35_16880</name>
</gene>
<name>A0A7W4J305_9PROT</name>